<dbReference type="InterPro" id="IPR047264">
    <property type="entry name" value="Cupin_HpaA-like_N"/>
</dbReference>
<evidence type="ECO:0000256" key="2">
    <source>
        <dbReference type="ARBA" id="ARBA00023125"/>
    </source>
</evidence>
<keyword evidence="1" id="KW-0805">Transcription regulation</keyword>
<accession>A0A081FVY2</accession>
<evidence type="ECO:0000259" key="4">
    <source>
        <dbReference type="PROSITE" id="PS01124"/>
    </source>
</evidence>
<dbReference type="GO" id="GO:0043565">
    <property type="term" value="F:sequence-specific DNA binding"/>
    <property type="evidence" value="ECO:0007669"/>
    <property type="project" value="InterPro"/>
</dbReference>
<dbReference type="PRINTS" id="PR00032">
    <property type="entry name" value="HTHARAC"/>
</dbReference>
<protein>
    <submittedName>
        <fullName evidence="5">Transcriptional regulator, AraC family</fullName>
    </submittedName>
</protein>
<keyword evidence="3" id="KW-0804">Transcription</keyword>
<name>A0A081FVY2_9GAMM</name>
<keyword evidence="6" id="KW-1185">Reference proteome</keyword>
<dbReference type="InterPro" id="IPR011051">
    <property type="entry name" value="RmlC_Cupin_sf"/>
</dbReference>
<evidence type="ECO:0000256" key="3">
    <source>
        <dbReference type="ARBA" id="ARBA00023163"/>
    </source>
</evidence>
<dbReference type="RefSeq" id="WP_036190207.1">
    <property type="nucleotide sequence ID" value="NZ_JMQN01000047.1"/>
</dbReference>
<dbReference type="STRING" id="1232683.ADIMK_3159"/>
<dbReference type="GO" id="GO:0003700">
    <property type="term" value="F:DNA-binding transcription factor activity"/>
    <property type="evidence" value="ECO:0007669"/>
    <property type="project" value="InterPro"/>
</dbReference>
<evidence type="ECO:0000313" key="5">
    <source>
        <dbReference type="EMBL" id="KEA62687.1"/>
    </source>
</evidence>
<dbReference type="PANTHER" id="PTHR43280">
    <property type="entry name" value="ARAC-FAMILY TRANSCRIPTIONAL REGULATOR"/>
    <property type="match status" value="1"/>
</dbReference>
<dbReference type="InterPro" id="IPR009057">
    <property type="entry name" value="Homeodomain-like_sf"/>
</dbReference>
<organism evidence="5 6">
    <name type="scientific">Marinobacterium lacunae</name>
    <dbReference type="NCBI Taxonomy" id="1232683"/>
    <lineage>
        <taxon>Bacteria</taxon>
        <taxon>Pseudomonadati</taxon>
        <taxon>Pseudomonadota</taxon>
        <taxon>Gammaproteobacteria</taxon>
        <taxon>Oceanospirillales</taxon>
        <taxon>Oceanospirillaceae</taxon>
        <taxon>Marinobacterium</taxon>
    </lineage>
</organism>
<comment type="caution">
    <text evidence="5">The sequence shown here is derived from an EMBL/GenBank/DDBJ whole genome shotgun (WGS) entry which is preliminary data.</text>
</comment>
<dbReference type="EMBL" id="JMQN01000047">
    <property type="protein sequence ID" value="KEA62687.1"/>
    <property type="molecule type" value="Genomic_DNA"/>
</dbReference>
<dbReference type="PATRIC" id="fig|1232683.4.peg.3109"/>
<gene>
    <name evidence="5" type="ORF">ADIMK_3159</name>
</gene>
<dbReference type="Pfam" id="PF12833">
    <property type="entry name" value="HTH_18"/>
    <property type="match status" value="1"/>
</dbReference>
<dbReference type="SUPFAM" id="SSF46689">
    <property type="entry name" value="Homeodomain-like"/>
    <property type="match status" value="1"/>
</dbReference>
<keyword evidence="2" id="KW-0238">DNA-binding</keyword>
<dbReference type="Proteomes" id="UP000028252">
    <property type="component" value="Unassembled WGS sequence"/>
</dbReference>
<dbReference type="CDD" id="cd06999">
    <property type="entry name" value="cupin_HpaA-like_N"/>
    <property type="match status" value="1"/>
</dbReference>
<reference evidence="5 6" key="1">
    <citation type="submission" date="2014-04" db="EMBL/GenBank/DDBJ databases">
        <title>Marinobacterium kochiensis sp. nov., isolated from sediment sample collected from Kochi backwaters in Kerala, India.</title>
        <authorList>
            <person name="Singh A."/>
            <person name="Pinnaka A.K."/>
        </authorList>
    </citation>
    <scope>NUCLEOTIDE SEQUENCE [LARGE SCALE GENOMIC DNA]</scope>
    <source>
        <strain evidence="5 6">AK27</strain>
    </source>
</reference>
<dbReference type="eggNOG" id="COG2207">
    <property type="taxonomic scope" value="Bacteria"/>
</dbReference>
<dbReference type="OrthoDB" id="9814125at2"/>
<feature type="domain" description="HTH araC/xylS-type" evidence="4">
    <location>
        <begin position="191"/>
        <end position="289"/>
    </location>
</feature>
<dbReference type="InterPro" id="IPR018060">
    <property type="entry name" value="HTH_AraC"/>
</dbReference>
<dbReference type="SUPFAM" id="SSF51182">
    <property type="entry name" value="RmlC-like cupins"/>
    <property type="match status" value="1"/>
</dbReference>
<proteinExistence type="predicted"/>
<dbReference type="PANTHER" id="PTHR43280:SF32">
    <property type="entry name" value="TRANSCRIPTIONAL REGULATORY PROTEIN"/>
    <property type="match status" value="1"/>
</dbReference>
<evidence type="ECO:0000313" key="6">
    <source>
        <dbReference type="Proteomes" id="UP000028252"/>
    </source>
</evidence>
<dbReference type="PROSITE" id="PS01124">
    <property type="entry name" value="HTH_ARAC_FAMILY_2"/>
    <property type="match status" value="1"/>
</dbReference>
<dbReference type="Gene3D" id="1.10.10.60">
    <property type="entry name" value="Homeodomain-like"/>
    <property type="match status" value="1"/>
</dbReference>
<dbReference type="InterPro" id="IPR020449">
    <property type="entry name" value="Tscrpt_reg_AraC-type_HTH"/>
</dbReference>
<dbReference type="Gene3D" id="2.60.120.10">
    <property type="entry name" value="Jelly Rolls"/>
    <property type="match status" value="1"/>
</dbReference>
<evidence type="ECO:0000256" key="1">
    <source>
        <dbReference type="ARBA" id="ARBA00023015"/>
    </source>
</evidence>
<dbReference type="InterPro" id="IPR014710">
    <property type="entry name" value="RmlC-like_jellyroll"/>
</dbReference>
<sequence>MSTIPSYALYGETPEQRWFESIHYEPISRRAKHYEWKIDPHQHEALVQLLYVQKERGVVHLDGSSVEFTAPCFILIPAQTVHGFDMGAGIDGSVVTAAQRPLESIISTALPSLADMFDKPLVLALPDTRRLHTTLQTLFSLVEQETLIASESDQSAANMLLVSLLLQIRRVDQSRHAPNPVHGTRKAEQVDRFRTLVNNNLGSLKTVAAYAAQLGITAGQLRRICQEVLGQTPLSIINARIIHVAQRDIVYSTMSIQQVAYSLGYDDAAYFSRFFRKHTGLTPSEFRERVRAHQPLADTPEKR</sequence>
<dbReference type="AlphaFoldDB" id="A0A081FVY2"/>
<dbReference type="SMART" id="SM00342">
    <property type="entry name" value="HTH_ARAC"/>
    <property type="match status" value="1"/>
</dbReference>